<feature type="domain" description="Schizont-infected cell agglutination C-terminal" evidence="2">
    <location>
        <begin position="6"/>
        <end position="139"/>
    </location>
</feature>
<feature type="region of interest" description="Disordered" evidence="1">
    <location>
        <begin position="50"/>
        <end position="71"/>
    </location>
</feature>
<evidence type="ECO:0000256" key="1">
    <source>
        <dbReference type="SAM" id="MobiDB-lite"/>
    </source>
</evidence>
<evidence type="ECO:0000259" key="2">
    <source>
        <dbReference type="Pfam" id="PF12879"/>
    </source>
</evidence>
<sequence>MVCYITLGKRRRRHKRAHKVRGPQTLKEQPLDHVEDQLNGLHEYTLVKERKPRSTPIKRRKKQGVRRRAGRRGVRRRMIIDIHLEVLDECQKGHLHYTKEDFFEILVQQFMKSEFMKEENVPKEEVHRGSVPKEEVQCSDSGNEFLGKMFLRKKFLSKRFQVQISGLGKEDFILTEDIPEEGVPKEQIPSSYSGIRV</sequence>
<keyword evidence="4" id="KW-1185">Reference proteome</keyword>
<accession>A0A1B1DSS3</accession>
<dbReference type="Proteomes" id="UP000092716">
    <property type="component" value="Chromosome 1"/>
</dbReference>
<dbReference type="Pfam" id="PF12879">
    <property type="entry name" value="SICA_C"/>
    <property type="match status" value="1"/>
</dbReference>
<dbReference type="KEGG" id="pcot:PCOAH_00002230"/>
<reference evidence="4" key="1">
    <citation type="submission" date="2016-06" db="EMBL/GenBank/DDBJ databases">
        <title>First high quality genome sequence of Plasmodium coatneyi using continuous long reads from single molecule, real-time sequencing.</title>
        <authorList>
            <person name="Chien J.-T."/>
            <person name="Pakala S.B."/>
            <person name="Geraldo J.A."/>
            <person name="Lapp S.A."/>
            <person name="Barnwell J.W."/>
            <person name="Kissinger J.C."/>
            <person name="Galinski M.R."/>
            <person name="Humphrey J.C."/>
        </authorList>
    </citation>
    <scope>NUCLEOTIDE SEQUENCE [LARGE SCALE GENOMIC DNA]</scope>
    <source>
        <strain evidence="4">Hackeri</strain>
    </source>
</reference>
<dbReference type="InterPro" id="IPR024288">
    <property type="entry name" value="SICA_C"/>
</dbReference>
<evidence type="ECO:0000313" key="3">
    <source>
        <dbReference type="EMBL" id="ANQ05846.1"/>
    </source>
</evidence>
<evidence type="ECO:0000313" key="4">
    <source>
        <dbReference type="Proteomes" id="UP000092716"/>
    </source>
</evidence>
<name>A0A1B1DSS3_9APIC</name>
<dbReference type="GeneID" id="30906943"/>
<proteinExistence type="predicted"/>
<gene>
    <name evidence="3" type="ORF">PCOAH_00002230</name>
</gene>
<dbReference type="OrthoDB" id="376328at2759"/>
<organism evidence="3 4">
    <name type="scientific">Plasmodium coatneyi</name>
    <dbReference type="NCBI Taxonomy" id="208452"/>
    <lineage>
        <taxon>Eukaryota</taxon>
        <taxon>Sar</taxon>
        <taxon>Alveolata</taxon>
        <taxon>Apicomplexa</taxon>
        <taxon>Aconoidasida</taxon>
        <taxon>Haemosporida</taxon>
        <taxon>Plasmodiidae</taxon>
        <taxon>Plasmodium</taxon>
    </lineage>
</organism>
<dbReference type="EMBL" id="CP016239">
    <property type="protein sequence ID" value="ANQ05846.1"/>
    <property type="molecule type" value="Genomic_DNA"/>
</dbReference>
<protein>
    <submittedName>
        <fullName evidence="3">SICA antigen</fullName>
    </submittedName>
</protein>
<dbReference type="VEuPathDB" id="PlasmoDB:PCOAH_00002230"/>
<dbReference type="RefSeq" id="XP_019912541.1">
    <property type="nucleotide sequence ID" value="XM_020057040.1"/>
</dbReference>
<dbReference type="AlphaFoldDB" id="A0A1B1DSS3"/>